<dbReference type="EMBL" id="JAKKPZ010000005">
    <property type="protein sequence ID" value="KAI1720473.1"/>
    <property type="molecule type" value="Genomic_DNA"/>
</dbReference>
<proteinExistence type="inferred from homology"/>
<dbReference type="Gene3D" id="3.20.20.70">
    <property type="entry name" value="Aldolase class I"/>
    <property type="match status" value="1"/>
</dbReference>
<dbReference type="PANTHER" id="PTHR22960:SF0">
    <property type="entry name" value="MOLYBDENUM COFACTOR BIOSYNTHESIS PROTEIN 1"/>
    <property type="match status" value="1"/>
</dbReference>
<gene>
    <name evidence="8" type="ORF">DdX_04705</name>
</gene>
<feature type="domain" description="Molybdopterin cofactor biosynthesis C (MoaC)" evidence="6">
    <location>
        <begin position="268"/>
        <end position="405"/>
    </location>
</feature>
<dbReference type="CDD" id="cd21117">
    <property type="entry name" value="Twitch_MoaA"/>
    <property type="match status" value="1"/>
</dbReference>
<dbReference type="InterPro" id="IPR023045">
    <property type="entry name" value="MoaC"/>
</dbReference>
<dbReference type="CDD" id="cd01420">
    <property type="entry name" value="MoaC_PE"/>
    <property type="match status" value="1"/>
</dbReference>
<evidence type="ECO:0000256" key="4">
    <source>
        <dbReference type="ARBA" id="ARBA00023150"/>
    </source>
</evidence>
<evidence type="ECO:0000256" key="3">
    <source>
        <dbReference type="ARBA" id="ARBA00012575"/>
    </source>
</evidence>
<comment type="catalytic activity">
    <reaction evidence="1">
        <text>(8S)-3',8-cyclo-7,8-dihydroguanosine 5'-triphosphate = cyclic pyranopterin phosphate + diphosphate</text>
        <dbReference type="Rhea" id="RHEA:49580"/>
        <dbReference type="ChEBI" id="CHEBI:33019"/>
        <dbReference type="ChEBI" id="CHEBI:59648"/>
        <dbReference type="ChEBI" id="CHEBI:131766"/>
        <dbReference type="EC" id="4.6.1.17"/>
    </reaction>
</comment>
<protein>
    <recommendedName>
        <fullName evidence="3">cyclic pyranopterin monophosphate synthase</fullName>
        <ecNumber evidence="3">4.6.1.17</ecNumber>
    </recommendedName>
</protein>
<evidence type="ECO:0000313" key="9">
    <source>
        <dbReference type="Proteomes" id="UP001201812"/>
    </source>
</evidence>
<sequence length="415" mass="46482">MDVKDKKVRHIDLWSKIDFVLGRKRKSELLNCVVIRGINDDEVCDFVGMTRDRNIDVRFIEYMPFGGNSFAMKKLVSYKEMLTKIGYRYPEVIRLQDSPNSTSKAYMVHGFKGQFSFISSMSEHFCDTCNRLRITADGNLKVCLHGNTEVSLRDKMRTGATDEELLECIRYALSKKKKQHAGVENLISMTNRPMIKIGNLGSVFNPKLFSLSNISLHSRRKFLVPHLLLHCRMSSTYSNTSDPNQTFTPKEESKSELTHLDSMGRAKMVDVSRKSITVRIATAEAIVQFTAPVFNNIFMKSALTPKGDVFSVAKIAGILAAKRTSDLIPLCHQIPLSHVDINFTLNANEKQVIILCQVKTSHTTGVEMEALVAASIASLTIYDMCKAMSHEIIIGPVRLIGKSGGKRDLGHTGVE</sequence>
<evidence type="ECO:0000256" key="2">
    <source>
        <dbReference type="ARBA" id="ARBA00005046"/>
    </source>
</evidence>
<feature type="domain" description="Molybdenum cofactor biosynthesis protein A-like twitch" evidence="7">
    <location>
        <begin position="55"/>
        <end position="181"/>
    </location>
</feature>
<dbReference type="AlphaFoldDB" id="A0AAD4N9P0"/>
<dbReference type="Gene3D" id="3.30.70.640">
    <property type="entry name" value="Molybdopterin cofactor biosynthesis C (MoaC) domain"/>
    <property type="match status" value="1"/>
</dbReference>
<accession>A0AAD4N9P0</accession>
<dbReference type="SUPFAM" id="SSF102114">
    <property type="entry name" value="Radical SAM enzymes"/>
    <property type="match status" value="1"/>
</dbReference>
<dbReference type="Pfam" id="PF01967">
    <property type="entry name" value="MoaC"/>
    <property type="match status" value="1"/>
</dbReference>
<dbReference type="NCBIfam" id="NF006870">
    <property type="entry name" value="PRK09364.1"/>
    <property type="match status" value="1"/>
</dbReference>
<dbReference type="NCBIfam" id="TIGR00581">
    <property type="entry name" value="moaC"/>
    <property type="match status" value="1"/>
</dbReference>
<dbReference type="GO" id="GO:0051539">
    <property type="term" value="F:4 iron, 4 sulfur cluster binding"/>
    <property type="evidence" value="ECO:0007669"/>
    <property type="project" value="UniProtKB-KW"/>
</dbReference>
<dbReference type="GO" id="GO:0006777">
    <property type="term" value="P:Mo-molybdopterin cofactor biosynthetic process"/>
    <property type="evidence" value="ECO:0007669"/>
    <property type="project" value="UniProtKB-KW"/>
</dbReference>
<dbReference type="GO" id="GO:0061798">
    <property type="term" value="F:GTP 3',8'-cyclase activity"/>
    <property type="evidence" value="ECO:0007669"/>
    <property type="project" value="TreeGrafter"/>
</dbReference>
<reference evidence="8" key="1">
    <citation type="submission" date="2022-01" db="EMBL/GenBank/DDBJ databases">
        <title>Genome Sequence Resource for Two Populations of Ditylenchus destructor, the Migratory Endoparasitic Phytonematode.</title>
        <authorList>
            <person name="Zhang H."/>
            <person name="Lin R."/>
            <person name="Xie B."/>
        </authorList>
    </citation>
    <scope>NUCLEOTIDE SEQUENCE</scope>
    <source>
        <strain evidence="8">BazhouSP</strain>
    </source>
</reference>
<dbReference type="InterPro" id="IPR058240">
    <property type="entry name" value="rSAM_sf"/>
</dbReference>
<dbReference type="HAMAP" id="MF_01224_B">
    <property type="entry name" value="MoaC_B"/>
    <property type="match status" value="1"/>
</dbReference>
<keyword evidence="5" id="KW-0456">Lyase</keyword>
<dbReference type="InterPro" id="IPR047594">
    <property type="entry name" value="MoaC_bact/euk"/>
</dbReference>
<keyword evidence="4" id="KW-0501">Molybdenum cofactor biosynthesis</keyword>
<organism evidence="8 9">
    <name type="scientific">Ditylenchus destructor</name>
    <dbReference type="NCBI Taxonomy" id="166010"/>
    <lineage>
        <taxon>Eukaryota</taxon>
        <taxon>Metazoa</taxon>
        <taxon>Ecdysozoa</taxon>
        <taxon>Nematoda</taxon>
        <taxon>Chromadorea</taxon>
        <taxon>Rhabditida</taxon>
        <taxon>Tylenchina</taxon>
        <taxon>Tylenchomorpha</taxon>
        <taxon>Sphaerularioidea</taxon>
        <taxon>Anguinidae</taxon>
        <taxon>Anguininae</taxon>
        <taxon>Ditylenchus</taxon>
    </lineage>
</organism>
<evidence type="ECO:0000259" key="7">
    <source>
        <dbReference type="Pfam" id="PF06463"/>
    </source>
</evidence>
<dbReference type="InterPro" id="IPR013785">
    <property type="entry name" value="Aldolase_TIM"/>
</dbReference>
<keyword evidence="9" id="KW-1185">Reference proteome</keyword>
<name>A0AAD4N9P0_9BILA</name>
<dbReference type="Proteomes" id="UP001201812">
    <property type="component" value="Unassembled WGS sequence"/>
</dbReference>
<dbReference type="SUPFAM" id="SSF55040">
    <property type="entry name" value="Molybdenum cofactor biosynthesis protein C, MoaC"/>
    <property type="match status" value="1"/>
</dbReference>
<evidence type="ECO:0000256" key="1">
    <source>
        <dbReference type="ARBA" id="ARBA00001637"/>
    </source>
</evidence>
<dbReference type="InterPro" id="IPR036522">
    <property type="entry name" value="MoaC_sf"/>
</dbReference>
<dbReference type="InterPro" id="IPR050105">
    <property type="entry name" value="MoCo_biosynth_MoaA/MoaC"/>
</dbReference>
<evidence type="ECO:0000259" key="6">
    <source>
        <dbReference type="Pfam" id="PF01967"/>
    </source>
</evidence>
<dbReference type="InterPro" id="IPR010505">
    <property type="entry name" value="MoaA_twitch"/>
</dbReference>
<evidence type="ECO:0000313" key="8">
    <source>
        <dbReference type="EMBL" id="KAI1720473.1"/>
    </source>
</evidence>
<dbReference type="InterPro" id="IPR002820">
    <property type="entry name" value="Mopterin_CF_biosynth-C_dom"/>
</dbReference>
<dbReference type="Pfam" id="PF06463">
    <property type="entry name" value="Mob_synth_C"/>
    <property type="match status" value="1"/>
</dbReference>
<dbReference type="EC" id="4.6.1.17" evidence="3"/>
<comment type="caution">
    <text evidence="8">The sequence shown here is derived from an EMBL/GenBank/DDBJ whole genome shotgun (WGS) entry which is preliminary data.</text>
</comment>
<evidence type="ECO:0000256" key="5">
    <source>
        <dbReference type="ARBA" id="ARBA00023239"/>
    </source>
</evidence>
<comment type="pathway">
    <text evidence="2">Cofactor biosynthesis; molybdopterin biosynthesis.</text>
</comment>
<dbReference type="GO" id="GO:0061799">
    <property type="term" value="F:cyclic pyranopterin monophosphate synthase activity"/>
    <property type="evidence" value="ECO:0007669"/>
    <property type="project" value="UniProtKB-EC"/>
</dbReference>
<dbReference type="PANTHER" id="PTHR22960">
    <property type="entry name" value="MOLYBDOPTERIN COFACTOR SYNTHESIS PROTEIN A"/>
    <property type="match status" value="1"/>
</dbReference>